<dbReference type="SUPFAM" id="SSF57850">
    <property type="entry name" value="RING/U-box"/>
    <property type="match status" value="1"/>
</dbReference>
<dbReference type="PANTHER" id="PTHR22937">
    <property type="entry name" value="E3 UBIQUITIN-PROTEIN LIGASE RNF165"/>
    <property type="match status" value="1"/>
</dbReference>
<dbReference type="OrthoDB" id="440385at2759"/>
<feature type="compositionally biased region" description="Basic and acidic residues" evidence="14">
    <location>
        <begin position="662"/>
        <end position="671"/>
    </location>
</feature>
<organism evidence="17 18">
    <name type="scientific">Carex littledalei</name>
    <dbReference type="NCBI Taxonomy" id="544730"/>
    <lineage>
        <taxon>Eukaryota</taxon>
        <taxon>Viridiplantae</taxon>
        <taxon>Streptophyta</taxon>
        <taxon>Embryophyta</taxon>
        <taxon>Tracheophyta</taxon>
        <taxon>Spermatophyta</taxon>
        <taxon>Magnoliopsida</taxon>
        <taxon>Liliopsida</taxon>
        <taxon>Poales</taxon>
        <taxon>Cyperaceae</taxon>
        <taxon>Cyperoideae</taxon>
        <taxon>Cariceae</taxon>
        <taxon>Carex</taxon>
        <taxon>Carex subgen. Euthyceras</taxon>
    </lineage>
</organism>
<feature type="region of interest" description="Disordered" evidence="14">
    <location>
        <begin position="639"/>
        <end position="671"/>
    </location>
</feature>
<keyword evidence="8 13" id="KW-0863">Zinc-finger</keyword>
<dbReference type="InterPro" id="IPR013083">
    <property type="entry name" value="Znf_RING/FYVE/PHD"/>
</dbReference>
<gene>
    <name evidence="17" type="ORF">FCM35_KLT03135</name>
</gene>
<feature type="region of interest" description="Disordered" evidence="14">
    <location>
        <begin position="1"/>
        <end position="50"/>
    </location>
</feature>
<feature type="transmembrane region" description="Helical" evidence="15">
    <location>
        <begin position="181"/>
        <end position="201"/>
    </location>
</feature>
<sequence>MSREFNAPPVVFPSGGGATAANPRRPPSASMAPQFQPPRPQNSASGASNPALPFMSFDMSAAAASTSSAPPPSLFTSSTISTSSFEDEPPLLEELGINTRQIWRKTVSILNPIRVNSNLHEDGDLSGPFIFLMAFGLFQLLAGKFHFGIILGWVTVAAMFLYFVFNMLLGRNGNLDLYRCFSLVGYCMLPMVIFSAISLFVPRGGVVMFGLGLVFVLWSTRVCTRLLAEISSCGDEHRGLVAYACWLVFCLFSLLGPLNREKQESKTRQISWGFRLPVVSCSLIDGLERGTRNSPSKVVAISSSHPCLKMAGQNYLPRHSERTYEQSRSNPIPDRHVQFGYNPMPPRSDSRLDVPPPPPVPYSNPYMRNSHQTSVTPINHPTIMPRSNRDHASSSSSFSLHPEYPNYHPTVLHASNEGSSSYFSSNYSEAGPSYPPTHVPHDVTDNRRNALKRKHRDVPVGPIHAEYWPPESGTSRPRNWGSDMAEGSQRNVRIRQGYYSPLELNPPRHYVPGTVTPQHFSVHSNSQASRGPEHANYSVHVPSQDRNMPDSSRFNYDLSNGHHAGNHVANHRSLVRCEPSYYAQNRSFTVPAASHQGTMARAVGHVSTNFSQIAEHHGPTPTYAATSASARWRQGFTEFEASSSHSRPLTFSDSSTSSTRPRNSDSDLRTPFHGDHNAGRWLFEHFVSAEDPLIFVPTDLFDEHRDMRLDIDDMSYEELLALEERIGYVNTGLPDDRISKCLKETTYRTYNESQGDSCVICMEEYEKGDKMGTLRCEHHFHTACIKNWLQMKNSCPVCKSEAFEDGTLQN</sequence>
<comment type="catalytic activity">
    <reaction evidence="1">
        <text>S-ubiquitinyl-[E2 ubiquitin-conjugating enzyme]-L-cysteine + [acceptor protein]-L-lysine = [E2 ubiquitin-conjugating enzyme]-L-cysteine + N(6)-ubiquitinyl-[acceptor protein]-L-lysine.</text>
        <dbReference type="EC" id="2.3.2.27"/>
    </reaction>
</comment>
<name>A0A833RA08_9POAL</name>
<feature type="compositionally biased region" description="Polar residues" evidence="14">
    <location>
        <begin position="640"/>
        <end position="661"/>
    </location>
</feature>
<evidence type="ECO:0000256" key="12">
    <source>
        <dbReference type="ARBA" id="ARBA00023136"/>
    </source>
</evidence>
<dbReference type="SMART" id="SM00184">
    <property type="entry name" value="RING"/>
    <property type="match status" value="1"/>
</dbReference>
<dbReference type="InterPro" id="IPR045191">
    <property type="entry name" value="MBR1/2-like"/>
</dbReference>
<feature type="region of interest" description="Disordered" evidence="14">
    <location>
        <begin position="67"/>
        <end position="86"/>
    </location>
</feature>
<feature type="compositionally biased region" description="Low complexity" evidence="14">
    <location>
        <begin position="67"/>
        <end position="84"/>
    </location>
</feature>
<evidence type="ECO:0000256" key="13">
    <source>
        <dbReference type="PROSITE-ProRule" id="PRU00175"/>
    </source>
</evidence>
<keyword evidence="7" id="KW-0479">Metal-binding</keyword>
<evidence type="ECO:0000256" key="5">
    <source>
        <dbReference type="ARBA" id="ARBA00022679"/>
    </source>
</evidence>
<dbReference type="PANTHER" id="PTHR22937:SF65">
    <property type="entry name" value="E3 UBIQUITIN-PROTEIN LIGASE ARK2C"/>
    <property type="match status" value="1"/>
</dbReference>
<comment type="subcellular location">
    <subcellularLocation>
        <location evidence="2">Membrane</location>
        <topology evidence="2">Multi-pass membrane protein</topology>
    </subcellularLocation>
</comment>
<evidence type="ECO:0000256" key="4">
    <source>
        <dbReference type="ARBA" id="ARBA00012483"/>
    </source>
</evidence>
<keyword evidence="5" id="KW-0808">Transferase</keyword>
<evidence type="ECO:0000256" key="6">
    <source>
        <dbReference type="ARBA" id="ARBA00022692"/>
    </source>
</evidence>
<keyword evidence="10" id="KW-0862">Zinc</keyword>
<evidence type="ECO:0000256" key="2">
    <source>
        <dbReference type="ARBA" id="ARBA00004141"/>
    </source>
</evidence>
<feature type="region of interest" description="Disordered" evidence="14">
    <location>
        <begin position="320"/>
        <end position="401"/>
    </location>
</feature>
<keyword evidence="11 15" id="KW-1133">Transmembrane helix</keyword>
<evidence type="ECO:0000256" key="7">
    <source>
        <dbReference type="ARBA" id="ARBA00022723"/>
    </source>
</evidence>
<dbReference type="InterPro" id="IPR006977">
    <property type="entry name" value="Yip1_dom"/>
</dbReference>
<dbReference type="Proteomes" id="UP000623129">
    <property type="component" value="Unassembled WGS sequence"/>
</dbReference>
<keyword evidence="6 15" id="KW-0812">Transmembrane</keyword>
<dbReference type="GO" id="GO:0061630">
    <property type="term" value="F:ubiquitin protein ligase activity"/>
    <property type="evidence" value="ECO:0007669"/>
    <property type="project" value="UniProtKB-EC"/>
</dbReference>
<evidence type="ECO:0000313" key="18">
    <source>
        <dbReference type="Proteomes" id="UP000623129"/>
    </source>
</evidence>
<dbReference type="Pfam" id="PF13639">
    <property type="entry name" value="zf-RING_2"/>
    <property type="match status" value="1"/>
</dbReference>
<evidence type="ECO:0000256" key="14">
    <source>
        <dbReference type="SAM" id="MobiDB-lite"/>
    </source>
</evidence>
<feature type="transmembrane region" description="Helical" evidence="15">
    <location>
        <begin position="207"/>
        <end position="228"/>
    </location>
</feature>
<dbReference type="EMBL" id="SWLB01000012">
    <property type="protein sequence ID" value="KAF3331729.1"/>
    <property type="molecule type" value="Genomic_DNA"/>
</dbReference>
<evidence type="ECO:0000256" key="10">
    <source>
        <dbReference type="ARBA" id="ARBA00022833"/>
    </source>
</evidence>
<evidence type="ECO:0000256" key="8">
    <source>
        <dbReference type="ARBA" id="ARBA00022771"/>
    </source>
</evidence>
<dbReference type="PROSITE" id="PS50089">
    <property type="entry name" value="ZF_RING_2"/>
    <property type="match status" value="1"/>
</dbReference>
<dbReference type="Gene3D" id="3.30.40.10">
    <property type="entry name" value="Zinc/RING finger domain, C3HC4 (zinc finger)"/>
    <property type="match status" value="1"/>
</dbReference>
<feature type="compositionally biased region" description="Low complexity" evidence="14">
    <location>
        <begin position="420"/>
        <end position="431"/>
    </location>
</feature>
<feature type="compositionally biased region" description="Polar residues" evidence="14">
    <location>
        <begin position="366"/>
        <end position="379"/>
    </location>
</feature>
<reference evidence="17" key="1">
    <citation type="submission" date="2020-01" db="EMBL/GenBank/DDBJ databases">
        <title>Genome sequence of Kobresia littledalei, the first chromosome-level genome in the family Cyperaceae.</title>
        <authorList>
            <person name="Qu G."/>
        </authorList>
    </citation>
    <scope>NUCLEOTIDE SEQUENCE</scope>
    <source>
        <strain evidence="17">C.B.Clarke</strain>
        <tissue evidence="17">Leaf</tissue>
    </source>
</reference>
<dbReference type="EC" id="2.3.2.27" evidence="4"/>
<evidence type="ECO:0000256" key="3">
    <source>
        <dbReference type="ARBA" id="ARBA00010596"/>
    </source>
</evidence>
<keyword evidence="18" id="KW-1185">Reference proteome</keyword>
<feature type="transmembrane region" description="Helical" evidence="15">
    <location>
        <begin position="240"/>
        <end position="258"/>
    </location>
</feature>
<comment type="caution">
    <text evidence="17">The sequence shown here is derived from an EMBL/GenBank/DDBJ whole genome shotgun (WGS) entry which is preliminary data.</text>
</comment>
<keyword evidence="9" id="KW-0833">Ubl conjugation pathway</keyword>
<feature type="domain" description="RING-type" evidence="16">
    <location>
        <begin position="758"/>
        <end position="799"/>
    </location>
</feature>
<proteinExistence type="inferred from homology"/>
<accession>A0A833RA08</accession>
<evidence type="ECO:0000256" key="9">
    <source>
        <dbReference type="ARBA" id="ARBA00022786"/>
    </source>
</evidence>
<keyword evidence="12 15" id="KW-0472">Membrane</keyword>
<feature type="region of interest" description="Disordered" evidence="14">
    <location>
        <begin position="420"/>
        <end position="443"/>
    </location>
</feature>
<evidence type="ECO:0000256" key="1">
    <source>
        <dbReference type="ARBA" id="ARBA00000900"/>
    </source>
</evidence>
<evidence type="ECO:0000313" key="17">
    <source>
        <dbReference type="EMBL" id="KAF3331729.1"/>
    </source>
</evidence>
<dbReference type="Pfam" id="PF04893">
    <property type="entry name" value="Yip1"/>
    <property type="match status" value="1"/>
</dbReference>
<evidence type="ECO:0000259" key="16">
    <source>
        <dbReference type="PROSITE" id="PS50089"/>
    </source>
</evidence>
<dbReference type="InterPro" id="IPR001841">
    <property type="entry name" value="Znf_RING"/>
</dbReference>
<feature type="transmembrane region" description="Helical" evidence="15">
    <location>
        <begin position="148"/>
        <end position="169"/>
    </location>
</feature>
<protein>
    <recommendedName>
        <fullName evidence="4">RING-type E3 ubiquitin transferase</fullName>
        <ecNumber evidence="4">2.3.2.27</ecNumber>
    </recommendedName>
</protein>
<dbReference type="AlphaFoldDB" id="A0A833RA08"/>
<dbReference type="GO" id="GO:0016020">
    <property type="term" value="C:membrane"/>
    <property type="evidence" value="ECO:0007669"/>
    <property type="project" value="UniProtKB-SubCell"/>
</dbReference>
<evidence type="ECO:0000256" key="15">
    <source>
        <dbReference type="SAM" id="Phobius"/>
    </source>
</evidence>
<feature type="region of interest" description="Disordered" evidence="14">
    <location>
        <begin position="461"/>
        <end position="487"/>
    </location>
</feature>
<comment type="similarity">
    <text evidence="3">Belongs to the YIP1 family.</text>
</comment>
<evidence type="ECO:0000256" key="11">
    <source>
        <dbReference type="ARBA" id="ARBA00022989"/>
    </source>
</evidence>
<dbReference type="GO" id="GO:0008270">
    <property type="term" value="F:zinc ion binding"/>
    <property type="evidence" value="ECO:0007669"/>
    <property type="project" value="UniProtKB-KW"/>
</dbReference>